<evidence type="ECO:0000313" key="4">
    <source>
        <dbReference type="EMBL" id="CCA28146.1"/>
    </source>
</evidence>
<dbReference type="PANTHER" id="PTHR34612:SF6">
    <property type="entry name" value="GLYCOSIDE HYDROLASE 131 CATALYTIC N-TERMINAL DOMAIN-CONTAINING PROTEIN"/>
    <property type="match status" value="1"/>
</dbReference>
<dbReference type="PANTHER" id="PTHR34612">
    <property type="entry name" value="GH131_N DOMAIN-CONTAINING PROTEIN"/>
    <property type="match status" value="1"/>
</dbReference>
<dbReference type="HOGENOM" id="CLU_678655_0_0_1"/>
<evidence type="ECO:0000256" key="2">
    <source>
        <dbReference type="SAM" id="SignalP"/>
    </source>
</evidence>
<dbReference type="Pfam" id="PF18271">
    <property type="entry name" value="GH131_N"/>
    <property type="match status" value="1"/>
</dbReference>
<name>F0X2M9_9STRA</name>
<evidence type="ECO:0000259" key="3">
    <source>
        <dbReference type="Pfam" id="PF18271"/>
    </source>
</evidence>
<reference evidence="4" key="1">
    <citation type="journal article" date="2011" name="PLoS Biol.">
        <title>Gene gain and loss during evolution of obligate parasitism in the white rust pathogen of Arabidopsis thaliana.</title>
        <authorList>
            <person name="Kemen E."/>
            <person name="Gardiner A."/>
            <person name="Schultz-Larsen T."/>
            <person name="Kemen A.C."/>
            <person name="Balmuth A.L."/>
            <person name="Robert-Seilaniantz A."/>
            <person name="Bailey K."/>
            <person name="Holub E."/>
            <person name="Studholme D.J."/>
            <person name="Maclean D."/>
            <person name="Jones J.D."/>
        </authorList>
    </citation>
    <scope>NUCLEOTIDE SEQUENCE</scope>
</reference>
<organism evidence="4">
    <name type="scientific">Albugo laibachii Nc14</name>
    <dbReference type="NCBI Taxonomy" id="890382"/>
    <lineage>
        <taxon>Eukaryota</taxon>
        <taxon>Sar</taxon>
        <taxon>Stramenopiles</taxon>
        <taxon>Oomycota</taxon>
        <taxon>Peronosporomycetes</taxon>
        <taxon>Albuginales</taxon>
        <taxon>Albuginaceae</taxon>
        <taxon>Albugo</taxon>
    </lineage>
</organism>
<dbReference type="AlphaFoldDB" id="F0X2M9"/>
<feature type="region of interest" description="Disordered" evidence="1">
    <location>
        <begin position="256"/>
        <end position="406"/>
    </location>
</feature>
<dbReference type="Gene3D" id="2.60.120.1160">
    <property type="match status" value="1"/>
</dbReference>
<gene>
    <name evidence="4" type="primary">AlNc14C1317G12885</name>
    <name evidence="4" type="ORF">ALNC14_142900</name>
</gene>
<protein>
    <submittedName>
        <fullName evidence="4">Uncharacterized protein AlNc14C1317G12885</fullName>
    </submittedName>
</protein>
<proteinExistence type="predicted"/>
<feature type="chain" id="PRO_5003263689" evidence="2">
    <location>
        <begin position="19"/>
        <end position="406"/>
    </location>
</feature>
<feature type="compositionally biased region" description="Polar residues" evidence="1">
    <location>
        <begin position="284"/>
        <end position="302"/>
    </location>
</feature>
<sequence length="406" mass="43288">MKSFLVLSAASIISYVAAQVDLPFDGSFLHLNITTLKEKYLLHIVTMRENKSKTQLDKYFNLTIPPRLRNGVKDGVCGVNVDDLSMFKDQVNFKRTEFVQKFVVKNRLWITASMRFPQGFINETIDWQTAFPESHCWEVRVQQTNVSYPELRILSNNKYEAPVWKTKLHNNKWYNFGILVDKEYTWFYVSTNDHLLRLVKKVSSKCDIAAPEFGEHHFGLLSWQNGTDGKHDNIGSTETVWFSGITADVTIDKSLLKGGGSPAEQNEKSSGSSTASQNEEKGANGTSASGTPAKVNNDSGANIGTGGKQGGRKGGSTANQNERIKGGAGGTPGSVGSPVVKNDASGGGSTGVTQNGAAQGGGAQGGSAQGGNGQGGNAQSGNGQGGNAQGGDSGPTSKTKKCKPVT</sequence>
<feature type="domain" description="Glycoside hydrolase 131 catalytic N-terminal" evidence="3">
    <location>
        <begin position="22"/>
        <end position="246"/>
    </location>
</feature>
<dbReference type="InterPro" id="IPR041524">
    <property type="entry name" value="GH131_N"/>
</dbReference>
<feature type="compositionally biased region" description="Gly residues" evidence="1">
    <location>
        <begin position="358"/>
        <end position="393"/>
    </location>
</feature>
<accession>F0X2M9</accession>
<feature type="signal peptide" evidence="2">
    <location>
        <begin position="1"/>
        <end position="18"/>
    </location>
</feature>
<feature type="compositionally biased region" description="Polar residues" evidence="1">
    <location>
        <begin position="268"/>
        <end position="277"/>
    </location>
</feature>
<evidence type="ECO:0000256" key="1">
    <source>
        <dbReference type="SAM" id="MobiDB-lite"/>
    </source>
</evidence>
<dbReference type="EMBL" id="FR824965">
    <property type="protein sequence ID" value="CCA28146.1"/>
    <property type="molecule type" value="Genomic_DNA"/>
</dbReference>
<reference evidence="4" key="2">
    <citation type="submission" date="2011-02" db="EMBL/GenBank/DDBJ databases">
        <authorList>
            <person name="MacLean D."/>
        </authorList>
    </citation>
    <scope>NUCLEOTIDE SEQUENCE</scope>
</reference>
<keyword evidence="2" id="KW-0732">Signal</keyword>
<feature type="compositionally biased region" description="Gly residues" evidence="1">
    <location>
        <begin position="303"/>
        <end position="314"/>
    </location>
</feature>